<dbReference type="GO" id="GO:0006508">
    <property type="term" value="P:proteolysis"/>
    <property type="evidence" value="ECO:0007669"/>
    <property type="project" value="InterPro"/>
</dbReference>
<organism evidence="4">
    <name type="scientific">uncultured prokaryote</name>
    <dbReference type="NCBI Taxonomy" id="198431"/>
    <lineage>
        <taxon>unclassified sequences</taxon>
        <taxon>environmental samples</taxon>
    </lineage>
</organism>
<feature type="compositionally biased region" description="Low complexity" evidence="2">
    <location>
        <begin position="29"/>
        <end position="64"/>
    </location>
</feature>
<dbReference type="EMBL" id="AP011632">
    <property type="protein sequence ID" value="BAL52581.1"/>
    <property type="molecule type" value="Genomic_DNA"/>
</dbReference>
<protein>
    <submittedName>
        <fullName evidence="4">Peptidase</fullName>
    </submittedName>
</protein>
<reference evidence="4" key="2">
    <citation type="journal article" date="2012" name="PLoS ONE">
        <title>A Deeply Branching Thermophilic Bacterium with an Ancient Acetyl-CoA Pathway Dominates a Subsurface Ecosystem.</title>
        <authorList>
            <person name="Takami H."/>
            <person name="Noguchi H."/>
            <person name="Takaki Y."/>
            <person name="Uchiyama I."/>
            <person name="Toyoda A."/>
            <person name="Nishi S."/>
            <person name="Chee G.-J."/>
            <person name="Arai W."/>
            <person name="Nunoura T."/>
            <person name="Itoh T."/>
            <person name="Hattori M."/>
            <person name="Takai K."/>
        </authorList>
    </citation>
    <scope>NUCLEOTIDE SEQUENCE</scope>
</reference>
<dbReference type="Gene3D" id="3.40.50.1820">
    <property type="entry name" value="alpha/beta hydrolase"/>
    <property type="match status" value="1"/>
</dbReference>
<dbReference type="SUPFAM" id="SSF53474">
    <property type="entry name" value="alpha/beta-Hydrolases"/>
    <property type="match status" value="1"/>
</dbReference>
<proteinExistence type="predicted"/>
<dbReference type="InterPro" id="IPR050261">
    <property type="entry name" value="FrsA_esterase"/>
</dbReference>
<gene>
    <name evidence="4" type="ORF">HGMM_F01F09C21</name>
</gene>
<dbReference type="PANTHER" id="PTHR22946:SF9">
    <property type="entry name" value="POLYKETIDE TRANSFERASE AF380"/>
    <property type="match status" value="1"/>
</dbReference>
<feature type="domain" description="Peptidase S9 prolyl oligopeptidase catalytic" evidence="3">
    <location>
        <begin position="177"/>
        <end position="374"/>
    </location>
</feature>
<evidence type="ECO:0000256" key="2">
    <source>
        <dbReference type="SAM" id="MobiDB-lite"/>
    </source>
</evidence>
<dbReference type="PROSITE" id="PS51257">
    <property type="entry name" value="PROKAR_LIPOPROTEIN"/>
    <property type="match status" value="1"/>
</dbReference>
<dbReference type="PANTHER" id="PTHR22946">
    <property type="entry name" value="DIENELACTONE HYDROLASE DOMAIN-CONTAINING PROTEIN-RELATED"/>
    <property type="match status" value="1"/>
</dbReference>
<evidence type="ECO:0000259" key="3">
    <source>
        <dbReference type="Pfam" id="PF00326"/>
    </source>
</evidence>
<keyword evidence="1" id="KW-0378">Hydrolase</keyword>
<dbReference type="InterPro" id="IPR001375">
    <property type="entry name" value="Peptidase_S9_cat"/>
</dbReference>
<feature type="region of interest" description="Disordered" evidence="2">
    <location>
        <begin position="27"/>
        <end position="90"/>
    </location>
</feature>
<evidence type="ECO:0000256" key="1">
    <source>
        <dbReference type="ARBA" id="ARBA00022801"/>
    </source>
</evidence>
<dbReference type="Pfam" id="PF00326">
    <property type="entry name" value="Peptidase_S9"/>
    <property type="match status" value="1"/>
</dbReference>
<dbReference type="GO" id="GO:0008236">
    <property type="term" value="F:serine-type peptidase activity"/>
    <property type="evidence" value="ECO:0007669"/>
    <property type="project" value="InterPro"/>
</dbReference>
<evidence type="ECO:0000313" key="4">
    <source>
        <dbReference type="EMBL" id="BAL52581.1"/>
    </source>
</evidence>
<dbReference type="AlphaFoldDB" id="H5S8U5"/>
<dbReference type="InterPro" id="IPR029058">
    <property type="entry name" value="AB_hydrolase_fold"/>
</dbReference>
<feature type="compositionally biased region" description="Pro residues" evidence="2">
    <location>
        <begin position="65"/>
        <end position="90"/>
    </location>
</feature>
<reference evidence="4" key="1">
    <citation type="journal article" date="2005" name="Environ. Microbiol.">
        <title>Genetic and functional properties of uncultivated thermophilic crenarchaeotes from a subsurface gold mine as revealed by analysis of genome fragments.</title>
        <authorList>
            <person name="Nunoura T."/>
            <person name="Hirayama H."/>
            <person name="Takami H."/>
            <person name="Oida H."/>
            <person name="Nishi S."/>
            <person name="Shimamura S."/>
            <person name="Suzuki Y."/>
            <person name="Inagaki F."/>
            <person name="Takai K."/>
            <person name="Nealson K.H."/>
            <person name="Horikoshi K."/>
        </authorList>
    </citation>
    <scope>NUCLEOTIDE SEQUENCE</scope>
</reference>
<dbReference type="GO" id="GO:0016788">
    <property type="term" value="F:hydrolase activity, acting on ester bonds"/>
    <property type="evidence" value="ECO:0007669"/>
    <property type="project" value="UniProtKB-ARBA"/>
</dbReference>
<sequence length="376" mass="40332">MIARTGRITRRTLLSLALGVAAACRSRASPTQTPSLPSPTSSLGPGPTVTAEPRPTLTSTSAAPTPVPTATPAPTPSPTATPTPAPTPTPHPLAAYTIEGLRARTYPGGQIEITRTVAETEAYTYYHIQYPSDGLRITRGLHVPHGDGPFPVVILCHGYIPPDQYWTGADTIQAADALARRGFLCVAPDFRGWGGSDSGPNYFRTGIVIDTLNLVSSLPSLPQADAARVGLWGHSMGGGLVAKAICIDDRIRAAVLYAPVSGWDLDNIRKWGDGARPDDPFGPIYAEAAQNEQFLRATSPLFHFHFVACPVQIHIGTADTVTPPEWSRAIRDSLELAGKEVEYFEYPGEGHAFSPPAWSIFIERIAAFYERTLRSA</sequence>
<accession>H5S8U5</accession>
<name>H5S8U5_9ZZZZ</name>